<dbReference type="SUPFAM" id="SSF55909">
    <property type="entry name" value="Pentein"/>
    <property type="match status" value="1"/>
</dbReference>
<keyword evidence="2" id="KW-1185">Reference proteome</keyword>
<evidence type="ECO:0000313" key="1">
    <source>
        <dbReference type="EMBL" id="SFK05106.1"/>
    </source>
</evidence>
<dbReference type="Proteomes" id="UP000323300">
    <property type="component" value="Unassembled WGS sequence"/>
</dbReference>
<protein>
    <submittedName>
        <fullName evidence="1">Uncharacterized protein</fullName>
    </submittedName>
</protein>
<dbReference type="EMBL" id="FOSL01000002">
    <property type="protein sequence ID" value="SFK05106.1"/>
    <property type="molecule type" value="Genomic_DNA"/>
</dbReference>
<gene>
    <name evidence="1" type="ORF">SAMN04488498_102117</name>
</gene>
<sequence>MRGELAPEGLVADCGGAIEEIAIAVVPGCFGGDPLLGALLAALGKFARTLPEDVALHVLGTAATRGNIERWLDGLGLACRTVFVEAGLSAAADTADFWMQDPLLVVHGEGGARYLQQDCENPGDHAAWLSRATSVPVERAAMHLAGGNLLVGPDFRLTGQDSIDLTQAIIDREKSTELAFERLSAIDRRPLHVAGYGYGAPTREPPRAGAWNDPYRMRQYGGHIDRFVALTGQKSADGRPLILVADAMLGPGGRAEEFGSTRKRLGQTAERLEFLGFAVQRNPVPFVPAIRDRQLRARLYNNIVLENEIRKGRSRPLVWLPHYADAEPALADFDAENAALWRGLGFEPVPAHGWTKLTVAMGAVRCATKVLRRSPSFRFAA</sequence>
<dbReference type="AlphaFoldDB" id="A0A1I3WF92"/>
<organism evidence="1 2">
    <name type="scientific">Neomesorhizobium albiziae</name>
    <dbReference type="NCBI Taxonomy" id="335020"/>
    <lineage>
        <taxon>Bacteria</taxon>
        <taxon>Pseudomonadati</taxon>
        <taxon>Pseudomonadota</taxon>
        <taxon>Alphaproteobacteria</taxon>
        <taxon>Hyphomicrobiales</taxon>
        <taxon>Phyllobacteriaceae</taxon>
        <taxon>Neomesorhizobium</taxon>
    </lineage>
</organism>
<accession>A0A1I3WF92</accession>
<proteinExistence type="predicted"/>
<reference evidence="1 2" key="1">
    <citation type="submission" date="2016-10" db="EMBL/GenBank/DDBJ databases">
        <authorList>
            <person name="Varghese N."/>
            <person name="Submissions S."/>
        </authorList>
    </citation>
    <scope>NUCLEOTIDE SEQUENCE [LARGE SCALE GENOMIC DNA]</scope>
    <source>
        <strain evidence="1 2">DSM 21822</strain>
    </source>
</reference>
<name>A0A1I3WF92_9HYPH</name>
<evidence type="ECO:0000313" key="2">
    <source>
        <dbReference type="Proteomes" id="UP000323300"/>
    </source>
</evidence>
<dbReference type="OrthoDB" id="8356092at2"/>
<dbReference type="RefSeq" id="WP_149758629.1">
    <property type="nucleotide sequence ID" value="NZ_BSPE01000028.1"/>
</dbReference>